<evidence type="ECO:0000313" key="2">
    <source>
        <dbReference type="EMBL" id="KAF3540258.1"/>
    </source>
</evidence>
<feature type="region of interest" description="Disordered" evidence="1">
    <location>
        <begin position="19"/>
        <end position="60"/>
    </location>
</feature>
<organism evidence="2 3">
    <name type="scientific">Brassica cretica</name>
    <name type="common">Mustard</name>
    <dbReference type="NCBI Taxonomy" id="69181"/>
    <lineage>
        <taxon>Eukaryota</taxon>
        <taxon>Viridiplantae</taxon>
        <taxon>Streptophyta</taxon>
        <taxon>Embryophyta</taxon>
        <taxon>Tracheophyta</taxon>
        <taxon>Spermatophyta</taxon>
        <taxon>Magnoliopsida</taxon>
        <taxon>eudicotyledons</taxon>
        <taxon>Gunneridae</taxon>
        <taxon>Pentapetalae</taxon>
        <taxon>rosids</taxon>
        <taxon>malvids</taxon>
        <taxon>Brassicales</taxon>
        <taxon>Brassicaceae</taxon>
        <taxon>Brassiceae</taxon>
        <taxon>Brassica</taxon>
    </lineage>
</organism>
<dbReference type="Proteomes" id="UP000712600">
    <property type="component" value="Unassembled WGS sequence"/>
</dbReference>
<proteinExistence type="predicted"/>
<protein>
    <submittedName>
        <fullName evidence="2">Uncharacterized protein</fullName>
    </submittedName>
</protein>
<comment type="caution">
    <text evidence="2">The sequence shown here is derived from an EMBL/GenBank/DDBJ whole genome shotgun (WGS) entry which is preliminary data.</text>
</comment>
<evidence type="ECO:0000256" key="1">
    <source>
        <dbReference type="SAM" id="MobiDB-lite"/>
    </source>
</evidence>
<gene>
    <name evidence="2" type="ORF">F2Q69_00022022</name>
</gene>
<feature type="compositionally biased region" description="Polar residues" evidence="1">
    <location>
        <begin position="36"/>
        <end position="53"/>
    </location>
</feature>
<dbReference type="EMBL" id="QGKX02001290">
    <property type="protein sequence ID" value="KAF3540258.1"/>
    <property type="molecule type" value="Genomic_DNA"/>
</dbReference>
<accession>A0A8S9QNH8</accession>
<evidence type="ECO:0000313" key="3">
    <source>
        <dbReference type="Proteomes" id="UP000712600"/>
    </source>
</evidence>
<dbReference type="AlphaFoldDB" id="A0A8S9QNH8"/>
<sequence length="79" mass="8055">MLQPDHLAPGLTISLSALEDISGGKPESVNKEVSEGESTARTPIAGTPTQGELNTGAPDVTKTKSVMQGDAVIVIRGLA</sequence>
<name>A0A8S9QNH8_BRACR</name>
<reference evidence="2" key="1">
    <citation type="submission" date="2019-12" db="EMBL/GenBank/DDBJ databases">
        <title>Genome sequencing and annotation of Brassica cretica.</title>
        <authorList>
            <person name="Studholme D.J."/>
            <person name="Sarris P."/>
        </authorList>
    </citation>
    <scope>NUCLEOTIDE SEQUENCE</scope>
    <source>
        <strain evidence="2">PFS-109/04</strain>
        <tissue evidence="2">Leaf</tissue>
    </source>
</reference>